<dbReference type="Gene3D" id="2.60.40.10">
    <property type="entry name" value="Immunoglobulins"/>
    <property type="match status" value="1"/>
</dbReference>
<evidence type="ECO:0000256" key="2">
    <source>
        <dbReference type="ARBA" id="ARBA00022737"/>
    </source>
</evidence>
<feature type="domain" description="HYR" evidence="9">
    <location>
        <begin position="1161"/>
        <end position="1246"/>
    </location>
</feature>
<feature type="domain" description="CUB" evidence="8">
    <location>
        <begin position="236"/>
        <end position="348"/>
    </location>
</feature>
<feature type="compositionally biased region" description="Pro residues" evidence="7">
    <location>
        <begin position="871"/>
        <end position="907"/>
    </location>
</feature>
<dbReference type="SMART" id="SM00409">
    <property type="entry name" value="IG"/>
    <property type="match status" value="1"/>
</dbReference>
<proteinExistence type="predicted"/>
<dbReference type="Pfam" id="PF00431">
    <property type="entry name" value="CUB"/>
    <property type="match status" value="1"/>
</dbReference>
<dbReference type="InterPro" id="IPR035976">
    <property type="entry name" value="Sushi/SCR/CCP_sf"/>
</dbReference>
<dbReference type="SMART" id="SM00192">
    <property type="entry name" value="LDLa"/>
    <property type="match status" value="1"/>
</dbReference>
<dbReference type="PANTHER" id="PTHR19325">
    <property type="entry name" value="COMPLEMENT COMPONENT-RELATED SUSHI DOMAIN-CONTAINING"/>
    <property type="match status" value="1"/>
</dbReference>
<dbReference type="Proteomes" id="UP000095284">
    <property type="component" value="Unplaced"/>
</dbReference>
<dbReference type="InterPro" id="IPR003410">
    <property type="entry name" value="HYR_dom"/>
</dbReference>
<feature type="domain" description="Sushi" evidence="11">
    <location>
        <begin position="801"/>
        <end position="868"/>
    </location>
</feature>
<evidence type="ECO:0000313" key="12">
    <source>
        <dbReference type="Proteomes" id="UP000095284"/>
    </source>
</evidence>
<sequence length="1252" mass="140651">MDDIENVYVISNSSANGRSRLLNPDWASLQPKLPKMRGFKGGTLCVAFNIDFTDPLNYGWSLEDCSQERYPALCQTFGCLNMKDQNLTQFRCKDDTKCISMTQRCDQRQDCWDGSDEEGCTKKFEKETVNCEDFHTQEDNFGTIQVGRFASSAAKNCVWHIRFKDADRIRVNLMLSRKRKTGYISIKDAESELEERLNSKKNSIEVPPDVFIRYNDLVDTHGGFKLEYYAEGPPTCYRTFASWNGSFSSPMRVDRPGVYRTSRHCEWTLKNKVGEPLAIKIPKFELAPTDHLLIFETTGTRSTLFGDFTSNNRPPAAFISLQEEVKFKFRTAKHTIGAAGFEVSFERRSLDVTLKMNSGVIQSPNYNKMFDHIPFEHTYRIEIPCDYGYECPATLFFDHLNITNLDDVTTADSLALRTSNSPISSQRHSAASECLSVSTDLTGTRFHQRVKPAESAIFCGIYPLETDVPDDCKDCVPAFPVKVSYDSIFSVFTSIEYTCDDEHILYGDSRIKICQEDGSWTDNTIYCKRRKCGLKRVIKNSNNHFSIVDYHTRSFLTDICIPGFFMSDALVCSEEDPEVIEEISCELYQQTFDSCDTVKNTDTFFFCKCDEGFENVDGNYGTCTAVDHCKTVGSSICRGQTCTPDGAEFSCSCGAGYMGIDRSGYIMPPAQVNGKRLLFDGQSCVARRCSLSDLQKFDGLAIVAADSPYFNVDDTVEVYTSLYQVPKTVRCNKNFEWEEIIPKIHCTRPDITYVKPEQPYYRPHDKIEVACGVDTSLYLRGPNILECLGDHWSFQSTCKKHQCAEPNIAGIESLEFVDKPKSFEVGTKIEFKCRAGILKGKSTLICNKAPTDQPPVRWNPEELPICEESTLPPPPPPSTPPPPTHPPTTHPPTPPPHPPTIPPPPQASCPTWQITDPHLQIQGGDKSPYMPGDSIKFICDGPTEMVGDPTYKCLAADEEKGERFPKWDHDELPHCKHVDVFDCELKLNSGVISNSEGLKLGESATFQCAQPNYKLSHTNPVTCINSQTRRRRASNRCIAQWQAPEFLQIDQPATFYCELQPECSELTVEWTSHREPSTLTTFRSKNSAFGTITRVKSSDSGSYTCEVRDVNNELVDQVSAIVRVGEADEMITTPFLVNTSPAPLTSPLTLPHLDFPIPECIDQQPMQLSCLPQLDLERLPSGFISPVSVPWPTISDNDPNIRISTDLPGLGSAPFTFTGNEDVIHWMAEDMHGSRAECTTKVVINRLIYSSC</sequence>
<dbReference type="InterPro" id="IPR035914">
    <property type="entry name" value="Sperma_CUB_dom_sf"/>
</dbReference>
<evidence type="ECO:0000256" key="4">
    <source>
        <dbReference type="ARBA" id="ARBA00023180"/>
    </source>
</evidence>
<dbReference type="InterPro" id="IPR013783">
    <property type="entry name" value="Ig-like_fold"/>
</dbReference>
<evidence type="ECO:0000259" key="9">
    <source>
        <dbReference type="PROSITE" id="PS50825"/>
    </source>
</evidence>
<keyword evidence="4" id="KW-0325">Glycoprotein</keyword>
<evidence type="ECO:0000259" key="8">
    <source>
        <dbReference type="PROSITE" id="PS01180"/>
    </source>
</evidence>
<dbReference type="AlphaFoldDB" id="A0A1I7RM47"/>
<evidence type="ECO:0000259" key="11">
    <source>
        <dbReference type="PROSITE" id="PS50923"/>
    </source>
</evidence>
<dbReference type="InterPro" id="IPR036055">
    <property type="entry name" value="LDL_receptor-like_sf"/>
</dbReference>
<evidence type="ECO:0000256" key="7">
    <source>
        <dbReference type="SAM" id="MobiDB-lite"/>
    </source>
</evidence>
<evidence type="ECO:0000256" key="5">
    <source>
        <dbReference type="PROSITE-ProRule" id="PRU00124"/>
    </source>
</evidence>
<dbReference type="CDD" id="cd00041">
    <property type="entry name" value="CUB"/>
    <property type="match status" value="1"/>
</dbReference>
<dbReference type="SMART" id="SM00042">
    <property type="entry name" value="CUB"/>
    <property type="match status" value="1"/>
</dbReference>
<accession>A0A1I7RM47</accession>
<dbReference type="InterPro" id="IPR000436">
    <property type="entry name" value="Sushi_SCR_CCP_dom"/>
</dbReference>
<feature type="region of interest" description="Disordered" evidence="7">
    <location>
        <begin position="865"/>
        <end position="912"/>
    </location>
</feature>
<evidence type="ECO:0000256" key="3">
    <source>
        <dbReference type="ARBA" id="ARBA00023157"/>
    </source>
</evidence>
<dbReference type="InterPro" id="IPR050350">
    <property type="entry name" value="Compl-Cell_Adhes-Reg"/>
</dbReference>
<dbReference type="InterPro" id="IPR007110">
    <property type="entry name" value="Ig-like_dom"/>
</dbReference>
<dbReference type="PROSITE" id="PS50068">
    <property type="entry name" value="LDLRA_2"/>
    <property type="match status" value="1"/>
</dbReference>
<dbReference type="InterPro" id="IPR003599">
    <property type="entry name" value="Ig_sub"/>
</dbReference>
<keyword evidence="3 6" id="KW-1015">Disulfide bond</keyword>
<dbReference type="CDD" id="cd00112">
    <property type="entry name" value="LDLa"/>
    <property type="match status" value="1"/>
</dbReference>
<dbReference type="PANTHER" id="PTHR19325:SF560">
    <property type="entry name" value="SUSHI, VON WILLEBRAND FACTOR TYPE A, EGF AND PENTRAXIN DOMAIN-CONTAINING PROTEIN 1"/>
    <property type="match status" value="1"/>
</dbReference>
<dbReference type="Gene3D" id="4.10.400.10">
    <property type="entry name" value="Low-density Lipoprotein Receptor"/>
    <property type="match status" value="1"/>
</dbReference>
<dbReference type="PROSITE" id="PS01180">
    <property type="entry name" value="CUB"/>
    <property type="match status" value="1"/>
</dbReference>
<feature type="disulfide bond" evidence="5">
    <location>
        <begin position="105"/>
        <end position="120"/>
    </location>
</feature>
<protein>
    <submittedName>
        <fullName evidence="13">CUB domain-containing protein</fullName>
    </submittedName>
</protein>
<dbReference type="SMART" id="SM00032">
    <property type="entry name" value="CCP"/>
    <property type="match status" value="5"/>
</dbReference>
<dbReference type="PROSITE" id="PS50825">
    <property type="entry name" value="HYR"/>
    <property type="match status" value="1"/>
</dbReference>
<keyword evidence="1 6" id="KW-0768">Sushi</keyword>
<dbReference type="WBParaSite" id="BXY_0178200.1">
    <property type="protein sequence ID" value="BXY_0178200.1"/>
    <property type="gene ID" value="BXY_0178200"/>
</dbReference>
<feature type="disulfide bond" evidence="6">
    <location>
        <begin position="803"/>
        <end position="846"/>
    </location>
</feature>
<name>A0A1I7RM47_BURXY</name>
<dbReference type="InterPro" id="IPR000859">
    <property type="entry name" value="CUB_dom"/>
</dbReference>
<dbReference type="InterPro" id="IPR002172">
    <property type="entry name" value="LDrepeatLR_classA_rpt"/>
</dbReference>
<keyword evidence="2" id="KW-0677">Repeat</keyword>
<feature type="domain" description="Sushi" evidence="11">
    <location>
        <begin position="907"/>
        <end position="977"/>
    </location>
</feature>
<dbReference type="SUPFAM" id="SSF57535">
    <property type="entry name" value="Complement control module/SCR domain"/>
    <property type="match status" value="2"/>
</dbReference>
<dbReference type="SUPFAM" id="SSF49854">
    <property type="entry name" value="Spermadhesin, CUB domain"/>
    <property type="match status" value="1"/>
</dbReference>
<evidence type="ECO:0000256" key="1">
    <source>
        <dbReference type="ARBA" id="ARBA00022659"/>
    </source>
</evidence>
<dbReference type="PROSITE" id="PS01209">
    <property type="entry name" value="LDLRA_1"/>
    <property type="match status" value="1"/>
</dbReference>
<dbReference type="SUPFAM" id="SSF48726">
    <property type="entry name" value="Immunoglobulin"/>
    <property type="match status" value="1"/>
</dbReference>
<dbReference type="SUPFAM" id="SSF57424">
    <property type="entry name" value="LDL receptor-like module"/>
    <property type="match status" value="1"/>
</dbReference>
<dbReference type="Gene3D" id="2.60.120.290">
    <property type="entry name" value="Spermadhesin, CUB domain"/>
    <property type="match status" value="1"/>
</dbReference>
<dbReference type="CDD" id="cd00033">
    <property type="entry name" value="CCP"/>
    <property type="match status" value="1"/>
</dbReference>
<dbReference type="InterPro" id="IPR023415">
    <property type="entry name" value="LDLR_class-A_CS"/>
</dbReference>
<feature type="domain" description="Ig-like" evidence="10">
    <location>
        <begin position="1051"/>
        <end position="1122"/>
    </location>
</feature>
<dbReference type="PROSITE" id="PS50923">
    <property type="entry name" value="SUSHI"/>
    <property type="match status" value="3"/>
</dbReference>
<organism evidence="12 13">
    <name type="scientific">Bursaphelenchus xylophilus</name>
    <name type="common">Pinewood nematode worm</name>
    <name type="synonym">Aphelenchoides xylophilus</name>
    <dbReference type="NCBI Taxonomy" id="6326"/>
    <lineage>
        <taxon>Eukaryota</taxon>
        <taxon>Metazoa</taxon>
        <taxon>Ecdysozoa</taxon>
        <taxon>Nematoda</taxon>
        <taxon>Chromadorea</taxon>
        <taxon>Rhabditida</taxon>
        <taxon>Tylenchina</taxon>
        <taxon>Tylenchomorpha</taxon>
        <taxon>Aphelenchoidea</taxon>
        <taxon>Aphelenchoididae</taxon>
        <taxon>Bursaphelenchus</taxon>
    </lineage>
</organism>
<evidence type="ECO:0000313" key="13">
    <source>
        <dbReference type="WBParaSite" id="BXY_0178200.1"/>
    </source>
</evidence>
<dbReference type="Pfam" id="PF00057">
    <property type="entry name" value="Ldl_recept_a"/>
    <property type="match status" value="1"/>
</dbReference>
<dbReference type="InterPro" id="IPR036179">
    <property type="entry name" value="Ig-like_dom_sf"/>
</dbReference>
<dbReference type="Gene3D" id="2.10.70.10">
    <property type="entry name" value="Complement Module, domain 1"/>
    <property type="match status" value="3"/>
</dbReference>
<dbReference type="Gene3D" id="2.10.25.10">
    <property type="entry name" value="Laminin"/>
    <property type="match status" value="1"/>
</dbReference>
<dbReference type="PROSITE" id="PS50835">
    <property type="entry name" value="IG_LIKE"/>
    <property type="match status" value="1"/>
</dbReference>
<reference evidence="13" key="1">
    <citation type="submission" date="2016-11" db="UniProtKB">
        <authorList>
            <consortium name="WormBaseParasite"/>
        </authorList>
    </citation>
    <scope>IDENTIFICATION</scope>
</reference>
<evidence type="ECO:0000256" key="6">
    <source>
        <dbReference type="PROSITE-ProRule" id="PRU00302"/>
    </source>
</evidence>
<comment type="caution">
    <text evidence="6">Lacks conserved residue(s) required for the propagation of feature annotation.</text>
</comment>
<feature type="domain" description="Sushi" evidence="11">
    <location>
        <begin position="473"/>
        <end position="529"/>
    </location>
</feature>
<evidence type="ECO:0000259" key="10">
    <source>
        <dbReference type="PROSITE" id="PS50835"/>
    </source>
</evidence>